<feature type="site" description="Transition state stabilizer" evidence="19">
    <location>
        <position position="386"/>
    </location>
</feature>
<reference evidence="24" key="1">
    <citation type="journal article" date="2017" name="Nature">
        <title>The genome of Chenopodium quinoa.</title>
        <authorList>
            <person name="Jarvis D.E."/>
            <person name="Ho Y.S."/>
            <person name="Lightfoot D.J."/>
            <person name="Schmoeckel S.M."/>
            <person name="Li B."/>
            <person name="Borm T.J.A."/>
            <person name="Ohyanagi H."/>
            <person name="Mineta K."/>
            <person name="Michell C.T."/>
            <person name="Saber N."/>
            <person name="Kharbatia N.M."/>
            <person name="Rupper R.R."/>
            <person name="Sharp A.R."/>
            <person name="Dally N."/>
            <person name="Boughton B.A."/>
            <person name="Woo Y.H."/>
            <person name="Gao G."/>
            <person name="Schijlen E.G.W.M."/>
            <person name="Guo X."/>
            <person name="Momin A.A."/>
            <person name="Negrao S."/>
            <person name="Al-Babili S."/>
            <person name="Gehring C."/>
            <person name="Roessner U."/>
            <person name="Jung C."/>
            <person name="Murphy K."/>
            <person name="Arold S.T."/>
            <person name="Gojobori T."/>
            <person name="van der Linden C.G."/>
            <person name="van Loo E.N."/>
            <person name="Jellen E.N."/>
            <person name="Maughan P.J."/>
            <person name="Tester M."/>
        </authorList>
    </citation>
    <scope>NUCLEOTIDE SEQUENCE [LARGE SCALE GENOMIC DNA]</scope>
    <source>
        <strain evidence="24">cv. PI 614886</strain>
    </source>
</reference>
<evidence type="ECO:0000256" key="17">
    <source>
        <dbReference type="PIRSR" id="PIRSR600823-2"/>
    </source>
</evidence>
<dbReference type="GO" id="GO:0042744">
    <property type="term" value="P:hydrogen peroxide catabolic process"/>
    <property type="evidence" value="ECO:0007669"/>
    <property type="project" value="UniProtKB-KW"/>
</dbReference>
<sequence>MKRTSQSSMLFLGLILVTLVGLAHCHAHSPHGQLKVGFYNGKCGGHNVEKVIYDVVKQKITANPDTVSDLVRVSFHDCFVRGCDGSILLNGKDTEQTAPINKGLGGIKTVSDIKEAVEKVCPGVVSCTDVLVIGARAAISLAGGKWYEVETGRRDGVVSRKDEAQANIPPPTMPVPQAIELFAKKGLNKHDFVVLLGGHTVGTAHCHSFKERLYNFRNTKKPDCTISPSLLQLLQKTCPLNSKIDNETFLDQTTNSHFKIDNAYYKQILAHNGVMEIDQNLASNPSTRGLVIGLAKSPNQFLDQFGPAMVKMARIGVLTGNQGEIRKSSLALGLILVTLVSQGYGEKLQVGYYNGKCWNYNVEEIVFNVVKAKFARDPTIVAGLIRLQFHDCIVRGCDASVLLNGPKTEKTASPNLSLKGFYVVDAAKAALEKACPGIVSCADVLNIAARSAVFLAGGKWYFVETGRRDGFESHQSEAIANLPSENMQVRDAVHLFASRGLSKEDFVVLLGGHTVGATHCDKFESRLYNYHNTGKPDAKMNSNMLYALKKTCPSRSKNQVYFKNNPKTHYRMDNTYYKNLLVNQGILEIDSNIANSPLTNSLVKKLAYAPGYFESRFGPAMVNMGRIGVLTGKQGEVRKCCGAVNHHRH</sequence>
<dbReference type="PRINTS" id="PR00458">
    <property type="entry name" value="PEROXIDASE"/>
</dbReference>
<keyword evidence="13 20" id="KW-1015">Disulfide bond</keyword>
<dbReference type="InterPro" id="IPR019794">
    <property type="entry name" value="Peroxidases_AS"/>
</dbReference>
<dbReference type="SUPFAM" id="SSF48113">
    <property type="entry name" value="Heme-dependent peroxidases"/>
    <property type="match status" value="2"/>
</dbReference>
<feature type="binding site" description="axial binding residue" evidence="18">
    <location>
        <position position="513"/>
    </location>
    <ligand>
        <name>heme b</name>
        <dbReference type="ChEBI" id="CHEBI:60344"/>
    </ligand>
    <ligandPart>
        <name>Fe</name>
        <dbReference type="ChEBI" id="CHEBI:18248"/>
    </ligandPart>
</feature>
<evidence type="ECO:0000256" key="7">
    <source>
        <dbReference type="ARBA" id="ARBA00022617"/>
    </source>
</evidence>
<comment type="subcellular location">
    <subcellularLocation>
        <location evidence="3">Secreted</location>
    </subcellularLocation>
</comment>
<evidence type="ECO:0000256" key="12">
    <source>
        <dbReference type="ARBA" id="ARBA00023004"/>
    </source>
</evidence>
<feature type="binding site" evidence="18">
    <location>
        <position position="409"/>
    </location>
    <ligand>
        <name>Ca(2+)</name>
        <dbReference type="ChEBI" id="CHEBI:29108"/>
        <label>1</label>
    </ligand>
</feature>
<evidence type="ECO:0000256" key="13">
    <source>
        <dbReference type="ARBA" id="ARBA00023157"/>
    </source>
</evidence>
<dbReference type="PROSITE" id="PS50873">
    <property type="entry name" value="PEROXIDASE_4"/>
    <property type="match status" value="2"/>
</dbReference>
<feature type="signal peptide" evidence="22">
    <location>
        <begin position="1"/>
        <end position="25"/>
    </location>
</feature>
<evidence type="ECO:0000256" key="18">
    <source>
        <dbReference type="PIRSR" id="PIRSR600823-3"/>
    </source>
</evidence>
<dbReference type="Gramene" id="AUR62009739-RA">
    <property type="protein sequence ID" value="AUR62009739-RA:cds"/>
    <property type="gene ID" value="AUR62009739"/>
</dbReference>
<proteinExistence type="inferred from homology"/>
<evidence type="ECO:0000256" key="16">
    <source>
        <dbReference type="PIRSR" id="PIRSR600823-1"/>
    </source>
</evidence>
<comment type="catalytic activity">
    <reaction evidence="1">
        <text>2 a phenolic donor + H2O2 = 2 a phenolic radical donor + 2 H2O</text>
        <dbReference type="Rhea" id="RHEA:56136"/>
        <dbReference type="ChEBI" id="CHEBI:15377"/>
        <dbReference type="ChEBI" id="CHEBI:16240"/>
        <dbReference type="ChEBI" id="CHEBI:139520"/>
        <dbReference type="ChEBI" id="CHEBI:139521"/>
        <dbReference type="EC" id="1.11.1.7"/>
    </reaction>
</comment>
<dbReference type="FunFam" id="1.10.520.10:FF:000006">
    <property type="entry name" value="Peroxidase"/>
    <property type="match status" value="1"/>
</dbReference>
<dbReference type="EC" id="1.11.1.7" evidence="4"/>
<evidence type="ECO:0000256" key="6">
    <source>
        <dbReference type="ARBA" id="ARBA00022559"/>
    </source>
</evidence>
<feature type="domain" description="Plant heme peroxidase family profile" evidence="23">
    <location>
        <begin position="33"/>
        <end position="333"/>
    </location>
</feature>
<dbReference type="PANTHER" id="PTHR31517">
    <property type="match status" value="1"/>
</dbReference>
<dbReference type="GO" id="GO:0020037">
    <property type="term" value="F:heme binding"/>
    <property type="evidence" value="ECO:0007669"/>
    <property type="project" value="InterPro"/>
</dbReference>
<feature type="active site" description="Proton acceptor" evidence="16">
    <location>
        <position position="390"/>
    </location>
</feature>
<feature type="binding site" evidence="18">
    <location>
        <position position="400"/>
    </location>
    <ligand>
        <name>Ca(2+)</name>
        <dbReference type="ChEBI" id="CHEBI:29108"/>
        <label>1</label>
    </ligand>
</feature>
<feature type="binding site" evidence="18">
    <location>
        <position position="391"/>
    </location>
    <ligand>
        <name>Ca(2+)</name>
        <dbReference type="ChEBI" id="CHEBI:29108"/>
        <label>1</label>
    </ligand>
</feature>
<keyword evidence="11" id="KW-0560">Oxidoreductase</keyword>
<dbReference type="FunFam" id="1.10.420.10:FF:000007">
    <property type="entry name" value="Peroxidase"/>
    <property type="match status" value="2"/>
</dbReference>
<dbReference type="Proteomes" id="UP000596660">
    <property type="component" value="Unplaced"/>
</dbReference>
<feature type="binding site" evidence="18">
    <location>
        <position position="398"/>
    </location>
    <ligand>
        <name>Ca(2+)</name>
        <dbReference type="ChEBI" id="CHEBI:29108"/>
        <label>1</label>
    </ligand>
</feature>
<evidence type="ECO:0000256" key="21">
    <source>
        <dbReference type="RuleBase" id="RU004241"/>
    </source>
</evidence>
<keyword evidence="12 18" id="KW-0408">Iron</keyword>
<dbReference type="OMA" id="RWIFISC"/>
<dbReference type="CDD" id="cd00693">
    <property type="entry name" value="secretory_peroxidase"/>
    <property type="match status" value="2"/>
</dbReference>
<evidence type="ECO:0000256" key="20">
    <source>
        <dbReference type="PIRSR" id="PIRSR600823-5"/>
    </source>
</evidence>
<dbReference type="AlphaFoldDB" id="A0A803LD00"/>
<comment type="function">
    <text evidence="2">Removal of H(2)O(2), oxidation of toxic reductants, biosynthesis and degradation of lignin, suberization, auxin catabolism, response to environmental stresses such as wounding, pathogen attack and oxidative stress. These functions might be dependent on each isozyme/isoform in each plant tissue.</text>
</comment>
<evidence type="ECO:0000256" key="8">
    <source>
        <dbReference type="ARBA" id="ARBA00022723"/>
    </source>
</evidence>
<evidence type="ECO:0000256" key="14">
    <source>
        <dbReference type="ARBA" id="ARBA00023180"/>
    </source>
</evidence>
<feature type="binding site" evidence="18">
    <location>
        <position position="394"/>
    </location>
    <ligand>
        <name>Ca(2+)</name>
        <dbReference type="ChEBI" id="CHEBI:29108"/>
        <label>1</label>
    </ligand>
</feature>
<keyword evidence="5" id="KW-0964">Secreted</keyword>
<feature type="disulfide bond" evidence="20">
    <location>
        <begin position="392"/>
        <end position="397"/>
    </location>
</feature>
<keyword evidence="15" id="KW-0376">Hydrogen peroxide</keyword>
<dbReference type="EnsemblPlants" id="AUR62009739-RA">
    <property type="protein sequence ID" value="AUR62009739-RA:cds"/>
    <property type="gene ID" value="AUR62009739"/>
</dbReference>
<evidence type="ECO:0000256" key="2">
    <source>
        <dbReference type="ARBA" id="ARBA00002322"/>
    </source>
</evidence>
<keyword evidence="14" id="KW-0325">Glycoprotein</keyword>
<feature type="binding site" evidence="18">
    <location>
        <position position="568"/>
    </location>
    <ligand>
        <name>Ca(2+)</name>
        <dbReference type="ChEBI" id="CHEBI:29108"/>
        <label>2</label>
    </ligand>
</feature>
<dbReference type="PROSITE" id="PS00436">
    <property type="entry name" value="PEROXIDASE_2"/>
    <property type="match status" value="2"/>
</dbReference>
<evidence type="ECO:0000256" key="19">
    <source>
        <dbReference type="PIRSR" id="PIRSR600823-4"/>
    </source>
</evidence>
<feature type="domain" description="Plant heme peroxidase family profile" evidence="23">
    <location>
        <begin position="347"/>
        <end position="645"/>
    </location>
</feature>
<evidence type="ECO:0000313" key="25">
    <source>
        <dbReference type="Proteomes" id="UP000596660"/>
    </source>
</evidence>
<dbReference type="InterPro" id="IPR010255">
    <property type="entry name" value="Haem_peroxidase_sf"/>
</dbReference>
<evidence type="ECO:0000256" key="4">
    <source>
        <dbReference type="ARBA" id="ARBA00012313"/>
    </source>
</evidence>
<evidence type="ECO:0000256" key="11">
    <source>
        <dbReference type="ARBA" id="ARBA00023002"/>
    </source>
</evidence>
<comment type="cofactor">
    <cofactor evidence="18">
        <name>Ca(2+)</name>
        <dbReference type="ChEBI" id="CHEBI:29108"/>
    </cofactor>
    <text evidence="18">Binds 2 calcium ions per subunit.</text>
</comment>
<dbReference type="PANTHER" id="PTHR31517:SF59">
    <property type="entry name" value="PEROXIDASE"/>
    <property type="match status" value="1"/>
</dbReference>
<feature type="disulfide bond" evidence="20">
    <location>
        <begin position="441"/>
        <end position="641"/>
    </location>
</feature>
<reference evidence="24" key="2">
    <citation type="submission" date="2021-03" db="UniProtKB">
        <authorList>
            <consortium name="EnsemblPlants"/>
        </authorList>
    </citation>
    <scope>IDENTIFICATION</scope>
</reference>
<evidence type="ECO:0000256" key="3">
    <source>
        <dbReference type="ARBA" id="ARBA00004613"/>
    </source>
</evidence>
<accession>A0A803LD00</accession>
<keyword evidence="6" id="KW-0575">Peroxidase</keyword>
<evidence type="ECO:0000256" key="9">
    <source>
        <dbReference type="ARBA" id="ARBA00022729"/>
    </source>
</evidence>
<feature type="disulfide bond" evidence="20">
    <location>
        <begin position="520"/>
        <end position="552"/>
    </location>
</feature>
<dbReference type="InterPro" id="IPR000823">
    <property type="entry name" value="Peroxidase_pln"/>
</dbReference>
<evidence type="ECO:0000256" key="10">
    <source>
        <dbReference type="ARBA" id="ARBA00022837"/>
    </source>
</evidence>
<dbReference type="Gene3D" id="1.10.420.10">
    <property type="entry name" value="Peroxidase, domain 2"/>
    <property type="match status" value="2"/>
</dbReference>
<feature type="binding site" evidence="18">
    <location>
        <position position="573"/>
    </location>
    <ligand>
        <name>Ca(2+)</name>
        <dbReference type="ChEBI" id="CHEBI:29108"/>
        <label>2</label>
    </ligand>
</feature>
<organism evidence="24 25">
    <name type="scientific">Chenopodium quinoa</name>
    <name type="common">Quinoa</name>
    <dbReference type="NCBI Taxonomy" id="63459"/>
    <lineage>
        <taxon>Eukaryota</taxon>
        <taxon>Viridiplantae</taxon>
        <taxon>Streptophyta</taxon>
        <taxon>Embryophyta</taxon>
        <taxon>Tracheophyta</taxon>
        <taxon>Spermatophyta</taxon>
        <taxon>Magnoliopsida</taxon>
        <taxon>eudicotyledons</taxon>
        <taxon>Gunneridae</taxon>
        <taxon>Pentapetalae</taxon>
        <taxon>Caryophyllales</taxon>
        <taxon>Chenopodiaceae</taxon>
        <taxon>Chenopodioideae</taxon>
        <taxon>Atripliceae</taxon>
        <taxon>Chenopodium</taxon>
    </lineage>
</organism>
<comment type="cofactor">
    <cofactor evidence="18">
        <name>heme b</name>
        <dbReference type="ChEBI" id="CHEBI:60344"/>
    </cofactor>
    <text evidence="18">Binds 1 heme b (iron(II)-protoporphyrin IX) group per subunit.</text>
</comment>
<keyword evidence="9 22" id="KW-0732">Signal</keyword>
<comment type="similarity">
    <text evidence="21">Belongs to the peroxidase family.</text>
</comment>
<keyword evidence="10 18" id="KW-0106">Calcium</keyword>
<feature type="binding site" evidence="18">
    <location>
        <position position="514"/>
    </location>
    <ligand>
        <name>Ca(2+)</name>
        <dbReference type="ChEBI" id="CHEBI:29108"/>
        <label>2</label>
    </ligand>
</feature>
<feature type="binding site" evidence="17">
    <location>
        <position position="483"/>
    </location>
    <ligand>
        <name>substrate</name>
    </ligand>
</feature>
<dbReference type="InterPro" id="IPR033905">
    <property type="entry name" value="Secretory_peroxidase"/>
</dbReference>
<evidence type="ECO:0000256" key="5">
    <source>
        <dbReference type="ARBA" id="ARBA00022525"/>
    </source>
</evidence>
<keyword evidence="25" id="KW-1185">Reference proteome</keyword>
<dbReference type="PRINTS" id="PR00461">
    <property type="entry name" value="PLPEROXIDASE"/>
</dbReference>
<dbReference type="Pfam" id="PF00141">
    <property type="entry name" value="peroxidase"/>
    <property type="match status" value="2"/>
</dbReference>
<name>A0A803LD00_CHEQI</name>
<feature type="disulfide bond" evidence="20">
    <location>
        <begin position="357"/>
        <end position="435"/>
    </location>
</feature>
<dbReference type="GO" id="GO:0046872">
    <property type="term" value="F:metal ion binding"/>
    <property type="evidence" value="ECO:0007669"/>
    <property type="project" value="UniProtKB-KW"/>
</dbReference>
<feature type="binding site" evidence="18">
    <location>
        <position position="396"/>
    </location>
    <ligand>
        <name>Ca(2+)</name>
        <dbReference type="ChEBI" id="CHEBI:29108"/>
        <label>1</label>
    </ligand>
</feature>
<evidence type="ECO:0000256" key="15">
    <source>
        <dbReference type="ARBA" id="ARBA00023324"/>
    </source>
</evidence>
<keyword evidence="8 18" id="KW-0479">Metal-binding</keyword>
<dbReference type="GO" id="GO:0005576">
    <property type="term" value="C:extracellular region"/>
    <property type="evidence" value="ECO:0007669"/>
    <property type="project" value="UniProtKB-SubCell"/>
</dbReference>
<feature type="chain" id="PRO_5031103400" description="peroxidase" evidence="22">
    <location>
        <begin position="26"/>
        <end position="649"/>
    </location>
</feature>
<protein>
    <recommendedName>
        <fullName evidence="4">peroxidase</fullName>
        <ecNumber evidence="4">1.11.1.7</ecNumber>
    </recommendedName>
</protein>
<evidence type="ECO:0000256" key="22">
    <source>
        <dbReference type="SAM" id="SignalP"/>
    </source>
</evidence>
<dbReference type="GO" id="GO:0140825">
    <property type="term" value="F:lactoperoxidase activity"/>
    <property type="evidence" value="ECO:0007669"/>
    <property type="project" value="UniProtKB-EC"/>
</dbReference>
<keyword evidence="7" id="KW-0349">Heme</keyword>
<dbReference type="InterPro" id="IPR002016">
    <property type="entry name" value="Haem_peroxidase"/>
</dbReference>
<evidence type="ECO:0000256" key="1">
    <source>
        <dbReference type="ARBA" id="ARBA00000189"/>
    </source>
</evidence>
<evidence type="ECO:0000313" key="24">
    <source>
        <dbReference type="EnsemblPlants" id="AUR62009739-RA:cds"/>
    </source>
</evidence>
<dbReference type="GO" id="GO:0006979">
    <property type="term" value="P:response to oxidative stress"/>
    <property type="evidence" value="ECO:0007669"/>
    <property type="project" value="InterPro"/>
</dbReference>
<dbReference type="Gene3D" id="1.10.520.10">
    <property type="match status" value="2"/>
</dbReference>
<evidence type="ECO:0000259" key="23">
    <source>
        <dbReference type="PROSITE" id="PS50873"/>
    </source>
</evidence>